<organism evidence="2 3">
    <name type="scientific">Dreissena polymorpha</name>
    <name type="common">Zebra mussel</name>
    <name type="synonym">Mytilus polymorpha</name>
    <dbReference type="NCBI Taxonomy" id="45954"/>
    <lineage>
        <taxon>Eukaryota</taxon>
        <taxon>Metazoa</taxon>
        <taxon>Spiralia</taxon>
        <taxon>Lophotrochozoa</taxon>
        <taxon>Mollusca</taxon>
        <taxon>Bivalvia</taxon>
        <taxon>Autobranchia</taxon>
        <taxon>Heteroconchia</taxon>
        <taxon>Euheterodonta</taxon>
        <taxon>Imparidentia</taxon>
        <taxon>Neoheterodontei</taxon>
        <taxon>Myida</taxon>
        <taxon>Dreissenoidea</taxon>
        <taxon>Dreissenidae</taxon>
        <taxon>Dreissena</taxon>
    </lineage>
</organism>
<evidence type="ECO:0000313" key="2">
    <source>
        <dbReference type="EMBL" id="KAH3851040.1"/>
    </source>
</evidence>
<feature type="region of interest" description="Disordered" evidence="1">
    <location>
        <begin position="34"/>
        <end position="54"/>
    </location>
</feature>
<keyword evidence="3" id="KW-1185">Reference proteome</keyword>
<accession>A0A9D4R2M3</accession>
<evidence type="ECO:0000313" key="3">
    <source>
        <dbReference type="Proteomes" id="UP000828390"/>
    </source>
</evidence>
<dbReference type="AlphaFoldDB" id="A0A9D4R2M3"/>
<comment type="caution">
    <text evidence="2">The sequence shown here is derived from an EMBL/GenBank/DDBJ whole genome shotgun (WGS) entry which is preliminary data.</text>
</comment>
<dbReference type="Proteomes" id="UP000828390">
    <property type="component" value="Unassembled WGS sequence"/>
</dbReference>
<sequence length="54" mass="5897">MGPYAPSAHSRLPRGHPEELRLHVWHVLPRAGGKMEKVDKSGGNLSPYLPPNTG</sequence>
<reference evidence="2" key="1">
    <citation type="journal article" date="2019" name="bioRxiv">
        <title>The Genome of the Zebra Mussel, Dreissena polymorpha: A Resource for Invasive Species Research.</title>
        <authorList>
            <person name="McCartney M.A."/>
            <person name="Auch B."/>
            <person name="Kono T."/>
            <person name="Mallez S."/>
            <person name="Zhang Y."/>
            <person name="Obille A."/>
            <person name="Becker A."/>
            <person name="Abrahante J.E."/>
            <person name="Garbe J."/>
            <person name="Badalamenti J.P."/>
            <person name="Herman A."/>
            <person name="Mangelson H."/>
            <person name="Liachko I."/>
            <person name="Sullivan S."/>
            <person name="Sone E.D."/>
            <person name="Koren S."/>
            <person name="Silverstein K.A.T."/>
            <person name="Beckman K.B."/>
            <person name="Gohl D.M."/>
        </authorList>
    </citation>
    <scope>NUCLEOTIDE SEQUENCE</scope>
    <source>
        <strain evidence="2">Duluth1</strain>
        <tissue evidence="2">Whole animal</tissue>
    </source>
</reference>
<gene>
    <name evidence="2" type="ORF">DPMN_093517</name>
</gene>
<protein>
    <submittedName>
        <fullName evidence="2">Uncharacterized protein</fullName>
    </submittedName>
</protein>
<reference evidence="2" key="2">
    <citation type="submission" date="2020-11" db="EMBL/GenBank/DDBJ databases">
        <authorList>
            <person name="McCartney M.A."/>
            <person name="Auch B."/>
            <person name="Kono T."/>
            <person name="Mallez S."/>
            <person name="Becker A."/>
            <person name="Gohl D.M."/>
            <person name="Silverstein K.A.T."/>
            <person name="Koren S."/>
            <person name="Bechman K.B."/>
            <person name="Herman A."/>
            <person name="Abrahante J.E."/>
            <person name="Garbe J."/>
        </authorList>
    </citation>
    <scope>NUCLEOTIDE SEQUENCE</scope>
    <source>
        <strain evidence="2">Duluth1</strain>
        <tissue evidence="2">Whole animal</tissue>
    </source>
</reference>
<dbReference type="EMBL" id="JAIWYP010000003">
    <property type="protein sequence ID" value="KAH3851040.1"/>
    <property type="molecule type" value="Genomic_DNA"/>
</dbReference>
<evidence type="ECO:0000256" key="1">
    <source>
        <dbReference type="SAM" id="MobiDB-lite"/>
    </source>
</evidence>
<name>A0A9D4R2M3_DREPO</name>
<proteinExistence type="predicted"/>